<dbReference type="Gene3D" id="1.10.620.20">
    <property type="entry name" value="Ribonucleotide Reductase, subunit A"/>
    <property type="match status" value="1"/>
</dbReference>
<evidence type="ECO:0000313" key="2">
    <source>
        <dbReference type="Proteomes" id="UP001595690"/>
    </source>
</evidence>
<organism evidence="1 2">
    <name type="scientific">Lentzea rhizosphaerae</name>
    <dbReference type="NCBI Taxonomy" id="2041025"/>
    <lineage>
        <taxon>Bacteria</taxon>
        <taxon>Bacillati</taxon>
        <taxon>Actinomycetota</taxon>
        <taxon>Actinomycetes</taxon>
        <taxon>Pseudonocardiales</taxon>
        <taxon>Pseudonocardiaceae</taxon>
        <taxon>Lentzea</taxon>
    </lineage>
</organism>
<dbReference type="InterPro" id="IPR012348">
    <property type="entry name" value="RNR-like"/>
</dbReference>
<comment type="caution">
    <text evidence="1">The sequence shown here is derived from an EMBL/GenBank/DDBJ whole genome shotgun (WGS) entry which is preliminary data.</text>
</comment>
<reference evidence="2" key="1">
    <citation type="journal article" date="2019" name="Int. J. Syst. Evol. Microbiol.">
        <title>The Global Catalogue of Microorganisms (GCM) 10K type strain sequencing project: providing services to taxonomists for standard genome sequencing and annotation.</title>
        <authorList>
            <consortium name="The Broad Institute Genomics Platform"/>
            <consortium name="The Broad Institute Genome Sequencing Center for Infectious Disease"/>
            <person name="Wu L."/>
            <person name="Ma J."/>
        </authorList>
    </citation>
    <scope>NUCLEOTIDE SEQUENCE [LARGE SCALE GENOMIC DNA]</scope>
    <source>
        <strain evidence="2">CGMCC 4.7405</strain>
    </source>
</reference>
<protein>
    <submittedName>
        <fullName evidence="1">Diiron oxygenase</fullName>
    </submittedName>
</protein>
<dbReference type="RefSeq" id="WP_382379667.1">
    <property type="nucleotide sequence ID" value="NZ_JBHRZI010000046.1"/>
</dbReference>
<dbReference type="Pfam" id="PF11583">
    <property type="entry name" value="AurF"/>
    <property type="match status" value="1"/>
</dbReference>
<dbReference type="Proteomes" id="UP001595690">
    <property type="component" value="Unassembled WGS sequence"/>
</dbReference>
<sequence>MTNTSEQTAYRSGFGNWDDRASVRTKPRRILDEQLDGKLFFPPELVGLLGHPEVARVTDEALVRRLLLHRLHIYLDFTSDLEQLVVNPATQLISRRRCGFELPRHMLRDAYMICTDESWHALFSDDLQEQLVVATGEHSPELFPRFLLDLERIESDEDSDIRGLTRIFFTVVSETLISAILNEIPRDQRIITSVRETVADHAEDERRHHAYFAQFFQHAWHQLGRRQRSAIGPLLPEFVTAFLGPDQAADAHLLTLAGLDRETVHGVLEEVNDPISVGRSIRAAGAATLRLFERNGVFEDSRTYDSFARLGLVD</sequence>
<dbReference type="InterPro" id="IPR025859">
    <property type="entry name" value="AurF/CmlI"/>
</dbReference>
<accession>A0ABV8C8G9</accession>
<proteinExistence type="predicted"/>
<gene>
    <name evidence="1" type="ORF">ACFOWZ_42565</name>
</gene>
<keyword evidence="2" id="KW-1185">Reference proteome</keyword>
<evidence type="ECO:0000313" key="1">
    <source>
        <dbReference type="EMBL" id="MFC3898191.1"/>
    </source>
</evidence>
<dbReference type="EMBL" id="JBHRZI010000046">
    <property type="protein sequence ID" value="MFC3898191.1"/>
    <property type="molecule type" value="Genomic_DNA"/>
</dbReference>
<name>A0ABV8C8G9_9PSEU</name>